<organism evidence="2 3">
    <name type="scientific">Culter alburnus</name>
    <name type="common">Topmouth culter</name>
    <dbReference type="NCBI Taxonomy" id="194366"/>
    <lineage>
        <taxon>Eukaryota</taxon>
        <taxon>Metazoa</taxon>
        <taxon>Chordata</taxon>
        <taxon>Craniata</taxon>
        <taxon>Vertebrata</taxon>
        <taxon>Euteleostomi</taxon>
        <taxon>Actinopterygii</taxon>
        <taxon>Neopterygii</taxon>
        <taxon>Teleostei</taxon>
        <taxon>Ostariophysi</taxon>
        <taxon>Cypriniformes</taxon>
        <taxon>Xenocyprididae</taxon>
        <taxon>Xenocypridinae</taxon>
        <taxon>Culter</taxon>
    </lineage>
</organism>
<comment type="caution">
    <text evidence="2">The sequence shown here is derived from an EMBL/GenBank/DDBJ whole genome shotgun (WGS) entry which is preliminary data.</text>
</comment>
<feature type="region of interest" description="Disordered" evidence="1">
    <location>
        <begin position="1"/>
        <end position="48"/>
    </location>
</feature>
<feature type="compositionally biased region" description="Pro residues" evidence="1">
    <location>
        <begin position="36"/>
        <end position="46"/>
    </location>
</feature>
<reference evidence="2 3" key="1">
    <citation type="submission" date="2024-05" db="EMBL/GenBank/DDBJ databases">
        <title>A high-quality chromosomal-level genome assembly of Topmouth culter (Culter alburnus).</title>
        <authorList>
            <person name="Zhao H."/>
        </authorList>
    </citation>
    <scope>NUCLEOTIDE SEQUENCE [LARGE SCALE GENOMIC DNA]</scope>
    <source>
        <strain evidence="2">CATC2023</strain>
        <tissue evidence="2">Muscle</tissue>
    </source>
</reference>
<keyword evidence="3" id="KW-1185">Reference proteome</keyword>
<feature type="compositionally biased region" description="Basic and acidic residues" evidence="1">
    <location>
        <begin position="1"/>
        <end position="26"/>
    </location>
</feature>
<gene>
    <name evidence="2" type="ORF">ABG768_014288</name>
</gene>
<evidence type="ECO:0000313" key="3">
    <source>
        <dbReference type="Proteomes" id="UP001479290"/>
    </source>
</evidence>
<accession>A0AAW1Z6V5</accession>
<dbReference type="Proteomes" id="UP001479290">
    <property type="component" value="Unassembled WGS sequence"/>
</dbReference>
<feature type="region of interest" description="Disordered" evidence="1">
    <location>
        <begin position="60"/>
        <end position="111"/>
    </location>
</feature>
<sequence>MQSEKESLNRAKHTEGRNQPRSDRAKCLLPEHLPPHHPTPFLPARPPNITISSLMADLIRESKGSAGSSAQLQTDPHRQPSVSPSAQGSKLSGHSCNSTNNSVLRRFSNHF</sequence>
<protein>
    <submittedName>
        <fullName evidence="2">Uncharacterized protein</fullName>
    </submittedName>
</protein>
<dbReference type="AlphaFoldDB" id="A0AAW1Z6V5"/>
<dbReference type="EMBL" id="JAWDJR010000020">
    <property type="protein sequence ID" value="KAK9956562.1"/>
    <property type="molecule type" value="Genomic_DNA"/>
</dbReference>
<evidence type="ECO:0000256" key="1">
    <source>
        <dbReference type="SAM" id="MobiDB-lite"/>
    </source>
</evidence>
<feature type="compositionally biased region" description="Polar residues" evidence="1">
    <location>
        <begin position="65"/>
        <end position="103"/>
    </location>
</feature>
<name>A0AAW1Z6V5_CULAL</name>
<proteinExistence type="predicted"/>
<evidence type="ECO:0000313" key="2">
    <source>
        <dbReference type="EMBL" id="KAK9956562.1"/>
    </source>
</evidence>